<organism evidence="2 3">
    <name type="scientific">Pelolinea submarina</name>
    <dbReference type="NCBI Taxonomy" id="913107"/>
    <lineage>
        <taxon>Bacteria</taxon>
        <taxon>Bacillati</taxon>
        <taxon>Chloroflexota</taxon>
        <taxon>Anaerolineae</taxon>
        <taxon>Anaerolineales</taxon>
        <taxon>Anaerolineaceae</taxon>
        <taxon>Pelolinea</taxon>
    </lineage>
</organism>
<feature type="transmembrane region" description="Helical" evidence="1">
    <location>
        <begin position="57"/>
        <end position="76"/>
    </location>
</feature>
<evidence type="ECO:0000313" key="3">
    <source>
        <dbReference type="Proteomes" id="UP000256388"/>
    </source>
</evidence>
<reference evidence="2 3" key="1">
    <citation type="submission" date="2018-08" db="EMBL/GenBank/DDBJ databases">
        <title>Genomic Encyclopedia of Type Strains, Phase IV (KMG-IV): sequencing the most valuable type-strain genomes for metagenomic binning, comparative biology and taxonomic classification.</title>
        <authorList>
            <person name="Goeker M."/>
        </authorList>
    </citation>
    <scope>NUCLEOTIDE SEQUENCE [LARGE SCALE GENOMIC DNA]</scope>
    <source>
        <strain evidence="2 3">DSM 23923</strain>
    </source>
</reference>
<dbReference type="RefSeq" id="WP_116224935.1">
    <property type="nucleotide sequence ID" value="NZ_AP018437.1"/>
</dbReference>
<feature type="transmembrane region" description="Helical" evidence="1">
    <location>
        <begin position="21"/>
        <end position="37"/>
    </location>
</feature>
<keyword evidence="1" id="KW-0472">Membrane</keyword>
<dbReference type="EMBL" id="QUMS01000001">
    <property type="protein sequence ID" value="REG11820.1"/>
    <property type="molecule type" value="Genomic_DNA"/>
</dbReference>
<evidence type="ECO:0008006" key="4">
    <source>
        <dbReference type="Google" id="ProtNLM"/>
    </source>
</evidence>
<protein>
    <recommendedName>
        <fullName evidence="4">ABC-2 family transporter</fullName>
    </recommendedName>
</protein>
<keyword evidence="1" id="KW-1133">Transmembrane helix</keyword>
<feature type="transmembrane region" description="Helical" evidence="1">
    <location>
        <begin position="229"/>
        <end position="251"/>
    </location>
</feature>
<feature type="transmembrane region" description="Helical" evidence="1">
    <location>
        <begin position="107"/>
        <end position="131"/>
    </location>
</feature>
<feature type="transmembrane region" description="Helical" evidence="1">
    <location>
        <begin position="137"/>
        <end position="169"/>
    </location>
</feature>
<gene>
    <name evidence="2" type="ORF">DFR64_1713</name>
</gene>
<accession>A0A347ZQP5</accession>
<dbReference type="AlphaFoldDB" id="A0A347ZQP5"/>
<comment type="caution">
    <text evidence="2">The sequence shown here is derived from an EMBL/GenBank/DDBJ whole genome shotgun (WGS) entry which is preliminary data.</text>
</comment>
<keyword evidence="1" id="KW-0812">Transmembrane</keyword>
<sequence length="259" mass="29220">MKQFLGVLRYEYRMSIKRRSILITAFIFSAYYIFMWMTNEYHFDLAEGIANPLFAQAGQNVFGLNLFFPVVVGIAASDRAIRDFKLGTRELLRATDLRNSTYVLGKYFGVVLSFVTLEFVIVFFVSIFIVIKMHWSALFILYNLLSVLLISTPGLCFIIAFSLLCPLFMPLRVYQILFTGYWYWGNFISPTVMITLSDTVLNASGEFPMTAFLGVMVSADSPEVTQAKAIANILTLLLVAALALTGMTAYINKTEKRAA</sequence>
<proteinExistence type="predicted"/>
<keyword evidence="3" id="KW-1185">Reference proteome</keyword>
<feature type="transmembrane region" description="Helical" evidence="1">
    <location>
        <begin position="181"/>
        <end position="201"/>
    </location>
</feature>
<name>A0A347ZQP5_9CHLR</name>
<evidence type="ECO:0000313" key="2">
    <source>
        <dbReference type="EMBL" id="REG11820.1"/>
    </source>
</evidence>
<evidence type="ECO:0000256" key="1">
    <source>
        <dbReference type="SAM" id="Phobius"/>
    </source>
</evidence>
<dbReference type="OrthoDB" id="152848at2"/>
<dbReference type="Proteomes" id="UP000256388">
    <property type="component" value="Unassembled WGS sequence"/>
</dbReference>